<dbReference type="GO" id="GO:0006635">
    <property type="term" value="P:fatty acid beta-oxidation"/>
    <property type="evidence" value="ECO:0007669"/>
    <property type="project" value="TreeGrafter"/>
</dbReference>
<dbReference type="Gene3D" id="3.90.226.10">
    <property type="entry name" value="2-enoyl-CoA Hydratase, Chain A, domain 1"/>
    <property type="match status" value="1"/>
</dbReference>
<evidence type="ECO:0000256" key="3">
    <source>
        <dbReference type="ARBA" id="ARBA00023709"/>
    </source>
</evidence>
<evidence type="ECO:0000313" key="5">
    <source>
        <dbReference type="EMBL" id="RMB62227.1"/>
    </source>
</evidence>
<dbReference type="PANTHER" id="PTHR11941">
    <property type="entry name" value="ENOYL-COA HYDRATASE-RELATED"/>
    <property type="match status" value="1"/>
</dbReference>
<dbReference type="InterPro" id="IPR029045">
    <property type="entry name" value="ClpP/crotonase-like_dom_sf"/>
</dbReference>
<name>A0A3M0GCK0_9ACTN</name>
<dbReference type="Gene3D" id="1.10.12.10">
    <property type="entry name" value="Lyase 2-enoyl-coa Hydratase, Chain A, domain 2"/>
    <property type="match status" value="1"/>
</dbReference>
<dbReference type="GO" id="GO:0004300">
    <property type="term" value="F:enoyl-CoA hydratase activity"/>
    <property type="evidence" value="ECO:0007669"/>
    <property type="project" value="UniProtKB-EC"/>
</dbReference>
<dbReference type="RefSeq" id="WP_121900777.1">
    <property type="nucleotide sequence ID" value="NZ_REFW01000001.1"/>
</dbReference>
<dbReference type="SUPFAM" id="SSF52096">
    <property type="entry name" value="ClpP/crotonase"/>
    <property type="match status" value="1"/>
</dbReference>
<comment type="catalytic activity">
    <reaction evidence="3">
        <text>a (3S)-3-hydroxyacyl-CoA = a (2E)-enoyl-CoA + H2O</text>
        <dbReference type="Rhea" id="RHEA:16105"/>
        <dbReference type="ChEBI" id="CHEBI:15377"/>
        <dbReference type="ChEBI" id="CHEBI:57318"/>
        <dbReference type="ChEBI" id="CHEBI:58856"/>
        <dbReference type="EC" id="4.2.1.17"/>
    </reaction>
</comment>
<comment type="similarity">
    <text evidence="1">Belongs to the enoyl-CoA hydratase/isomerase family.</text>
</comment>
<dbReference type="InterPro" id="IPR014748">
    <property type="entry name" value="Enoyl-CoA_hydra_C"/>
</dbReference>
<accession>A0A3M0GCK0</accession>
<gene>
    <name evidence="5" type="ORF">EAX62_06605</name>
</gene>
<dbReference type="OrthoDB" id="9777711at2"/>
<comment type="caution">
    <text evidence="5">The sequence shown here is derived from an EMBL/GenBank/DDBJ whole genome shotgun (WGS) entry which is preliminary data.</text>
</comment>
<dbReference type="GO" id="GO:0016853">
    <property type="term" value="F:isomerase activity"/>
    <property type="evidence" value="ECO:0007669"/>
    <property type="project" value="UniProtKB-KW"/>
</dbReference>
<keyword evidence="6" id="KW-1185">Reference proteome</keyword>
<dbReference type="InterPro" id="IPR001753">
    <property type="entry name" value="Enoyl-CoA_hydra/iso"/>
</dbReference>
<evidence type="ECO:0000256" key="1">
    <source>
        <dbReference type="ARBA" id="ARBA00005254"/>
    </source>
</evidence>
<reference evidence="5 6" key="1">
    <citation type="submission" date="2018-10" db="EMBL/GenBank/DDBJ databases">
        <title>Tessaracoccus antarcticuss sp. nov., isolated from sediment.</title>
        <authorList>
            <person name="Zhou L.Y."/>
            <person name="Du Z.J."/>
        </authorList>
    </citation>
    <scope>NUCLEOTIDE SEQUENCE [LARGE SCALE GENOMIC DNA]</scope>
    <source>
        <strain evidence="5 6">JDX10</strain>
    </source>
</reference>
<dbReference type="AlphaFoldDB" id="A0A3M0GCK0"/>
<protein>
    <submittedName>
        <fullName evidence="5">Enoyl-CoA hydratase/isomerase family protein</fullName>
    </submittedName>
</protein>
<dbReference type="EMBL" id="REFW01000001">
    <property type="protein sequence ID" value="RMB62227.1"/>
    <property type="molecule type" value="Genomic_DNA"/>
</dbReference>
<comment type="catalytic activity">
    <reaction evidence="4">
        <text>a 4-saturated-(3S)-3-hydroxyacyl-CoA = a (3E)-enoyl-CoA + H2O</text>
        <dbReference type="Rhea" id="RHEA:20724"/>
        <dbReference type="ChEBI" id="CHEBI:15377"/>
        <dbReference type="ChEBI" id="CHEBI:58521"/>
        <dbReference type="ChEBI" id="CHEBI:137480"/>
        <dbReference type="EC" id="4.2.1.17"/>
    </reaction>
</comment>
<organism evidence="5 6">
    <name type="scientific">Tessaracoccus antarcticus</name>
    <dbReference type="NCBI Taxonomy" id="2479848"/>
    <lineage>
        <taxon>Bacteria</taxon>
        <taxon>Bacillati</taxon>
        <taxon>Actinomycetota</taxon>
        <taxon>Actinomycetes</taxon>
        <taxon>Propionibacteriales</taxon>
        <taxon>Propionibacteriaceae</taxon>
        <taxon>Tessaracoccus</taxon>
    </lineage>
</organism>
<dbReference type="Pfam" id="PF00378">
    <property type="entry name" value="ECH_1"/>
    <property type="match status" value="1"/>
</dbReference>
<dbReference type="CDD" id="cd06558">
    <property type="entry name" value="crotonase-like"/>
    <property type="match status" value="1"/>
</dbReference>
<dbReference type="PANTHER" id="PTHR11941:SF54">
    <property type="entry name" value="ENOYL-COA HYDRATASE, MITOCHONDRIAL"/>
    <property type="match status" value="1"/>
</dbReference>
<evidence type="ECO:0000256" key="4">
    <source>
        <dbReference type="ARBA" id="ARBA00023717"/>
    </source>
</evidence>
<keyword evidence="5" id="KW-0413">Isomerase</keyword>
<dbReference type="Proteomes" id="UP000275256">
    <property type="component" value="Unassembled WGS sequence"/>
</dbReference>
<proteinExistence type="inferred from homology"/>
<sequence>MSDPILLDIRDGLARLTLNRPQRLNAFNKDLSEAFTTAAVSVTSRDDVGAILIDATGPAFCAGGDVLDMATAMRTGSQLEALAKVINTGLSALTQSSIPVVAAAHGTTAGGGLGVLLSSDYAVVGADSRIGSLYANIGLTPDLTVTAQLARAVGERRALQLVLQDRLLTAREALDWGLVAEVVAGADAPDAAVLADAVRARAEDVARFWLGGAHGAYGQAKRLVRSSAESSYADQLDDEARTIGAMFDTDDARARVAAFAAASARRSG</sequence>
<keyword evidence="2" id="KW-0456">Lyase</keyword>
<evidence type="ECO:0000313" key="6">
    <source>
        <dbReference type="Proteomes" id="UP000275256"/>
    </source>
</evidence>
<evidence type="ECO:0000256" key="2">
    <source>
        <dbReference type="ARBA" id="ARBA00023239"/>
    </source>
</evidence>